<feature type="transmembrane region" description="Helical" evidence="2">
    <location>
        <begin position="198"/>
        <end position="219"/>
    </location>
</feature>
<dbReference type="PANTHER" id="PTHR10984">
    <property type="entry name" value="ENDOPLASMIC RETICULUM-GOLGI INTERMEDIATE COMPARTMENT PROTEIN"/>
    <property type="match status" value="1"/>
</dbReference>
<dbReference type="OrthoDB" id="270930at2759"/>
<proteinExistence type="inferred from homology"/>
<dbReference type="VEuPathDB" id="TrichDB:TVAG_396530"/>
<dbReference type="GO" id="GO:0030134">
    <property type="term" value="C:COPII-coated ER to Golgi transport vesicle"/>
    <property type="evidence" value="ECO:0000318"/>
    <property type="project" value="GO_Central"/>
</dbReference>
<dbReference type="PANTHER" id="PTHR10984:SF25">
    <property type="entry name" value="ENDOPLASMIC RETICULUM-GOLGI INTERMEDIATE COMPARTMENT PROTEIN 3"/>
    <property type="match status" value="1"/>
</dbReference>
<dbReference type="InParanoid" id="A2FYD2"/>
<dbReference type="InterPro" id="IPR012936">
    <property type="entry name" value="Erv_C"/>
</dbReference>
<dbReference type="VEuPathDB" id="TrichDB:TVAGG3_0208100"/>
<comment type="similarity">
    <text evidence="1">Belongs to the ERGIC family.</text>
</comment>
<evidence type="ECO:0000256" key="1">
    <source>
        <dbReference type="ARBA" id="ARBA00005648"/>
    </source>
</evidence>
<dbReference type="KEGG" id="tva:4747775"/>
<reference evidence="4" key="1">
    <citation type="submission" date="2006-10" db="EMBL/GenBank/DDBJ databases">
        <authorList>
            <person name="Amadeo P."/>
            <person name="Zhao Q."/>
            <person name="Wortman J."/>
            <person name="Fraser-Liggett C."/>
            <person name="Carlton J."/>
        </authorList>
    </citation>
    <scope>NUCLEOTIDE SEQUENCE</scope>
    <source>
        <strain evidence="4">G3</strain>
    </source>
</reference>
<protein>
    <recommendedName>
        <fullName evidence="3">Endoplasmic reticulum vesicle transporter C-terminal domain-containing protein</fullName>
    </recommendedName>
</protein>
<feature type="domain" description="Endoplasmic reticulum vesicle transporter C-terminal" evidence="3">
    <location>
        <begin position="18"/>
        <end position="220"/>
    </location>
</feature>
<keyword evidence="2" id="KW-0472">Membrane</keyword>
<sequence length="234" mass="26353">MIKFLRASNIKTTECGSCYGASNGCCNSCKEVLDAFQKIEKSHPPTAMIQQCRNTFSDADSLINDSCTLGITLTVPHTHGSFFITIGQNTTNTSADYLGVPKENLNFTHSFDFFSMGGGYHPAQILQNYMKVQKEYGRYKAMYYIRATRILNDYDTQYSLSVTSYDRYRDESSDKLPGVFINYDISPLILQYVLDRPIYQIIIDMMAIIGGIFAFGLLIDNIYLASTLQSSQIV</sequence>
<evidence type="ECO:0000313" key="5">
    <source>
        <dbReference type="Proteomes" id="UP000001542"/>
    </source>
</evidence>
<reference evidence="4" key="2">
    <citation type="journal article" date="2007" name="Science">
        <title>Draft genome sequence of the sexually transmitted pathogen Trichomonas vaginalis.</title>
        <authorList>
            <person name="Carlton J.M."/>
            <person name="Hirt R.P."/>
            <person name="Silva J.C."/>
            <person name="Delcher A.L."/>
            <person name="Schatz M."/>
            <person name="Zhao Q."/>
            <person name="Wortman J.R."/>
            <person name="Bidwell S.L."/>
            <person name="Alsmark U.C.M."/>
            <person name="Besteiro S."/>
            <person name="Sicheritz-Ponten T."/>
            <person name="Noel C.J."/>
            <person name="Dacks J.B."/>
            <person name="Foster P.G."/>
            <person name="Simillion C."/>
            <person name="Van de Peer Y."/>
            <person name="Miranda-Saavedra D."/>
            <person name="Barton G.J."/>
            <person name="Westrop G.D."/>
            <person name="Mueller S."/>
            <person name="Dessi D."/>
            <person name="Fiori P.L."/>
            <person name="Ren Q."/>
            <person name="Paulsen I."/>
            <person name="Zhang H."/>
            <person name="Bastida-Corcuera F.D."/>
            <person name="Simoes-Barbosa A."/>
            <person name="Brown M.T."/>
            <person name="Hayes R.D."/>
            <person name="Mukherjee M."/>
            <person name="Okumura C.Y."/>
            <person name="Schneider R."/>
            <person name="Smith A.J."/>
            <person name="Vanacova S."/>
            <person name="Villalvazo M."/>
            <person name="Haas B.J."/>
            <person name="Pertea M."/>
            <person name="Feldblyum T.V."/>
            <person name="Utterback T.R."/>
            <person name="Shu C.L."/>
            <person name="Osoegawa K."/>
            <person name="de Jong P.J."/>
            <person name="Hrdy I."/>
            <person name="Horvathova L."/>
            <person name="Zubacova Z."/>
            <person name="Dolezal P."/>
            <person name="Malik S.B."/>
            <person name="Logsdon J.M. Jr."/>
            <person name="Henze K."/>
            <person name="Gupta A."/>
            <person name="Wang C.C."/>
            <person name="Dunne R.L."/>
            <person name="Upcroft J.A."/>
            <person name="Upcroft P."/>
            <person name="White O."/>
            <person name="Salzberg S.L."/>
            <person name="Tang P."/>
            <person name="Chiu C.-H."/>
            <person name="Lee Y.-S."/>
            <person name="Embley T.M."/>
            <person name="Coombs G.H."/>
            <person name="Mottram J.C."/>
            <person name="Tachezy J."/>
            <person name="Fraser-Liggett C.M."/>
            <person name="Johnson P.J."/>
        </authorList>
    </citation>
    <scope>NUCLEOTIDE SEQUENCE [LARGE SCALE GENOMIC DNA]</scope>
    <source>
        <strain evidence="4">G3</strain>
    </source>
</reference>
<evidence type="ECO:0000313" key="4">
    <source>
        <dbReference type="EMBL" id="EAX90096.1"/>
    </source>
</evidence>
<dbReference type="InterPro" id="IPR045888">
    <property type="entry name" value="Erv"/>
</dbReference>
<keyword evidence="5" id="KW-1185">Reference proteome</keyword>
<dbReference type="GO" id="GO:0005783">
    <property type="term" value="C:endoplasmic reticulum"/>
    <property type="evidence" value="ECO:0000318"/>
    <property type="project" value="GO_Central"/>
</dbReference>
<name>A2FYD2_TRIV3</name>
<dbReference type="STRING" id="5722.A2FYD2"/>
<accession>A2FYD2</accession>
<dbReference type="Proteomes" id="UP000001542">
    <property type="component" value="Unassembled WGS sequence"/>
</dbReference>
<dbReference type="eggNOG" id="KOG2667">
    <property type="taxonomic scope" value="Eukaryota"/>
</dbReference>
<dbReference type="AlphaFoldDB" id="A2FYD2"/>
<keyword evidence="2" id="KW-0812">Transmembrane</keyword>
<gene>
    <name evidence="4" type="ORF">TVAG_396530</name>
</gene>
<dbReference type="Pfam" id="PF07970">
    <property type="entry name" value="COPIIcoated_ERV"/>
    <property type="match status" value="1"/>
</dbReference>
<evidence type="ECO:0000256" key="2">
    <source>
        <dbReference type="SAM" id="Phobius"/>
    </source>
</evidence>
<dbReference type="RefSeq" id="XP_001303026.1">
    <property type="nucleotide sequence ID" value="XM_001303025.1"/>
</dbReference>
<dbReference type="EMBL" id="DS114139">
    <property type="protein sequence ID" value="EAX90096.1"/>
    <property type="molecule type" value="Genomic_DNA"/>
</dbReference>
<organism evidence="4 5">
    <name type="scientific">Trichomonas vaginalis (strain ATCC PRA-98 / G3)</name>
    <dbReference type="NCBI Taxonomy" id="412133"/>
    <lineage>
        <taxon>Eukaryota</taxon>
        <taxon>Metamonada</taxon>
        <taxon>Parabasalia</taxon>
        <taxon>Trichomonadida</taxon>
        <taxon>Trichomonadidae</taxon>
        <taxon>Trichomonas</taxon>
    </lineage>
</organism>
<keyword evidence="2" id="KW-1133">Transmembrane helix</keyword>
<evidence type="ECO:0000259" key="3">
    <source>
        <dbReference type="Pfam" id="PF07970"/>
    </source>
</evidence>